<feature type="transmembrane region" description="Helical" evidence="1">
    <location>
        <begin position="94"/>
        <end position="117"/>
    </location>
</feature>
<feature type="transmembrane region" description="Helical" evidence="1">
    <location>
        <begin position="61"/>
        <end position="87"/>
    </location>
</feature>
<evidence type="ECO:0000313" key="3">
    <source>
        <dbReference type="Proteomes" id="UP000248330"/>
    </source>
</evidence>
<evidence type="ECO:0000313" key="2">
    <source>
        <dbReference type="EMBL" id="PXV69434.1"/>
    </source>
</evidence>
<protein>
    <submittedName>
        <fullName evidence="2">Uncharacterized protein</fullName>
    </submittedName>
</protein>
<keyword evidence="3" id="KW-1185">Reference proteome</keyword>
<gene>
    <name evidence="2" type="ORF">C8D93_1037</name>
</gene>
<comment type="caution">
    <text evidence="2">The sequence shown here is derived from an EMBL/GenBank/DDBJ whole genome shotgun (WGS) entry which is preliminary data.</text>
</comment>
<keyword evidence="1" id="KW-1133">Transmembrane helix</keyword>
<keyword evidence="1" id="KW-0472">Membrane</keyword>
<name>A0A318ECV0_9GAMM</name>
<dbReference type="AlphaFoldDB" id="A0A318ECV0"/>
<accession>A0A318ECV0</accession>
<dbReference type="Proteomes" id="UP000248330">
    <property type="component" value="Unassembled WGS sequence"/>
</dbReference>
<proteinExistence type="predicted"/>
<reference evidence="2 3" key="1">
    <citation type="submission" date="2018-04" db="EMBL/GenBank/DDBJ databases">
        <title>Genomic Encyclopedia of Type Strains, Phase IV (KMG-IV): sequencing the most valuable type-strain genomes for metagenomic binning, comparative biology and taxonomic classification.</title>
        <authorList>
            <person name="Goeker M."/>
        </authorList>
    </citation>
    <scope>NUCLEOTIDE SEQUENCE [LARGE SCALE GENOMIC DNA]</scope>
    <source>
        <strain evidence="2 3">DSM 104150</strain>
    </source>
</reference>
<organism evidence="2 3">
    <name type="scientific">Sinimarinibacterium flocculans</name>
    <dbReference type="NCBI Taxonomy" id="985250"/>
    <lineage>
        <taxon>Bacteria</taxon>
        <taxon>Pseudomonadati</taxon>
        <taxon>Pseudomonadota</taxon>
        <taxon>Gammaproteobacteria</taxon>
        <taxon>Nevskiales</taxon>
        <taxon>Nevskiaceae</taxon>
        <taxon>Sinimarinibacterium</taxon>
    </lineage>
</organism>
<sequence>MTRYDHVPARTVRFWAWLDSGVTLMLALPPLAPKFIAMLYWANGLIGGTAEAPAFEPIHYLFVYLTGTLVSVWVIARLLHPIGLFAVIDGWGRLYVALALAWVILGMGGPPILWLFVFTEGAGTVGQLRAAYRRPKAALPGTGAEPAA</sequence>
<evidence type="ECO:0000256" key="1">
    <source>
        <dbReference type="SAM" id="Phobius"/>
    </source>
</evidence>
<dbReference type="OrthoDB" id="8926562at2"/>
<feature type="transmembrane region" description="Helical" evidence="1">
    <location>
        <begin position="21"/>
        <end position="41"/>
    </location>
</feature>
<dbReference type="EMBL" id="QICN01000003">
    <property type="protein sequence ID" value="PXV69434.1"/>
    <property type="molecule type" value="Genomic_DNA"/>
</dbReference>
<dbReference type="RefSeq" id="WP_110264382.1">
    <property type="nucleotide sequence ID" value="NZ_CAKZQT010000021.1"/>
</dbReference>
<keyword evidence="1" id="KW-0812">Transmembrane</keyword>